<proteinExistence type="predicted"/>
<accession>A0A5S5C2C1</accession>
<dbReference type="OrthoDB" id="982897at2"/>
<dbReference type="RefSeq" id="WP_148782687.1">
    <property type="nucleotide sequence ID" value="NZ_VNHU01000005.1"/>
</dbReference>
<comment type="caution">
    <text evidence="1">The sequence shown here is derived from an EMBL/GenBank/DDBJ whole genome shotgun (WGS) entry which is preliminary data.</text>
</comment>
<evidence type="ECO:0000313" key="2">
    <source>
        <dbReference type="Proteomes" id="UP000324376"/>
    </source>
</evidence>
<dbReference type="Proteomes" id="UP000324376">
    <property type="component" value="Unassembled WGS sequence"/>
</dbReference>
<protein>
    <submittedName>
        <fullName evidence="1">Uncharacterized protein</fullName>
    </submittedName>
</protein>
<name>A0A5S5C2C1_9FLAO</name>
<organism evidence="1 2">
    <name type="scientific">Aquimarina intermedia</name>
    <dbReference type="NCBI Taxonomy" id="350814"/>
    <lineage>
        <taxon>Bacteria</taxon>
        <taxon>Pseudomonadati</taxon>
        <taxon>Bacteroidota</taxon>
        <taxon>Flavobacteriia</taxon>
        <taxon>Flavobacteriales</taxon>
        <taxon>Flavobacteriaceae</taxon>
        <taxon>Aquimarina</taxon>
    </lineage>
</organism>
<evidence type="ECO:0000313" key="1">
    <source>
        <dbReference type="EMBL" id="TYP73585.1"/>
    </source>
</evidence>
<keyword evidence="2" id="KW-1185">Reference proteome</keyword>
<dbReference type="AlphaFoldDB" id="A0A5S5C2C1"/>
<gene>
    <name evidence="1" type="ORF">BD809_105173</name>
</gene>
<sequence length="86" mass="9747">MSLLSEHVIPGDHGKIFETNAKSRKDLERVQSFICELEAVRDVLINENVFPRQLTVHTSALLKVKDVERQVLKAGFHVVPKAIFPI</sequence>
<dbReference type="EMBL" id="VNHU01000005">
    <property type="protein sequence ID" value="TYP73585.1"/>
    <property type="molecule type" value="Genomic_DNA"/>
</dbReference>
<reference evidence="1 2" key="1">
    <citation type="submission" date="2019-07" db="EMBL/GenBank/DDBJ databases">
        <title>Genomic Encyclopedia of Archaeal and Bacterial Type Strains, Phase II (KMG-II): from individual species to whole genera.</title>
        <authorList>
            <person name="Goeker M."/>
        </authorList>
    </citation>
    <scope>NUCLEOTIDE SEQUENCE [LARGE SCALE GENOMIC DNA]</scope>
    <source>
        <strain evidence="1 2">DSM 17527</strain>
    </source>
</reference>